<dbReference type="PANTHER" id="PTHR43355:SF2">
    <property type="entry name" value="FLAVIN REDUCTASE (NADPH)"/>
    <property type="match status" value="1"/>
</dbReference>
<dbReference type="SUPFAM" id="SSF51735">
    <property type="entry name" value="NAD(P)-binding Rossmann-fold domains"/>
    <property type="match status" value="1"/>
</dbReference>
<dbReference type="KEGG" id="scor:J3U87_33975"/>
<name>A0A8A4TNZ6_SULCO</name>
<gene>
    <name evidence="2" type="ORF">J3U87_33975</name>
</gene>
<reference evidence="2" key="1">
    <citation type="submission" date="2021-03" db="EMBL/GenBank/DDBJ databases">
        <title>Acanthopleuribacteraceae sp. M133.</title>
        <authorList>
            <person name="Wang G."/>
        </authorList>
    </citation>
    <scope>NUCLEOTIDE SEQUENCE</scope>
    <source>
        <strain evidence="2">M133</strain>
    </source>
</reference>
<dbReference type="PANTHER" id="PTHR43355">
    <property type="entry name" value="FLAVIN REDUCTASE (NADPH)"/>
    <property type="match status" value="1"/>
</dbReference>
<dbReference type="Pfam" id="PF13460">
    <property type="entry name" value="NAD_binding_10"/>
    <property type="match status" value="1"/>
</dbReference>
<organism evidence="2 3">
    <name type="scientific">Sulfidibacter corallicola</name>
    <dbReference type="NCBI Taxonomy" id="2818388"/>
    <lineage>
        <taxon>Bacteria</taxon>
        <taxon>Pseudomonadati</taxon>
        <taxon>Acidobacteriota</taxon>
        <taxon>Holophagae</taxon>
        <taxon>Acanthopleuribacterales</taxon>
        <taxon>Acanthopleuribacteraceae</taxon>
        <taxon>Sulfidibacter</taxon>
    </lineage>
</organism>
<dbReference type="AlphaFoldDB" id="A0A8A4TNZ6"/>
<evidence type="ECO:0000313" key="3">
    <source>
        <dbReference type="Proteomes" id="UP000663929"/>
    </source>
</evidence>
<dbReference type="InterPro" id="IPR051606">
    <property type="entry name" value="Polyketide_Oxido-like"/>
</dbReference>
<sequence>MNVFIIGATGTIGRQLVNQALNKGHSVTAFVRNPSKLDMEHVRLRIVAGDVMDPASLERALPGHDAVLVALGAGAKGQVRATGTSHVVAAMKRLGIGRLVCLSSLGVGDSRANLNFFWKYLMFGLLLRKAYADHVAQERLIVESGLEWTIVRPGAFTDGDLTGHYRHGFSPSAQNLALKVSRADVAHFMLHQLDSNKYVGMTPAMSY</sequence>
<dbReference type="CDD" id="cd05244">
    <property type="entry name" value="BVR-B_like_SDR_a"/>
    <property type="match status" value="1"/>
</dbReference>
<feature type="domain" description="NAD(P)-binding" evidence="1">
    <location>
        <begin position="7"/>
        <end position="195"/>
    </location>
</feature>
<dbReference type="InterPro" id="IPR036291">
    <property type="entry name" value="NAD(P)-bd_dom_sf"/>
</dbReference>
<dbReference type="EMBL" id="CP071793">
    <property type="protein sequence ID" value="QTD50621.1"/>
    <property type="molecule type" value="Genomic_DNA"/>
</dbReference>
<proteinExistence type="predicted"/>
<accession>A0A8A4TNZ6</accession>
<protein>
    <submittedName>
        <fullName evidence="2">SDR family oxidoreductase</fullName>
    </submittedName>
</protein>
<dbReference type="RefSeq" id="WP_237380472.1">
    <property type="nucleotide sequence ID" value="NZ_CP071793.1"/>
</dbReference>
<dbReference type="InterPro" id="IPR016040">
    <property type="entry name" value="NAD(P)-bd_dom"/>
</dbReference>
<evidence type="ECO:0000313" key="2">
    <source>
        <dbReference type="EMBL" id="QTD50621.1"/>
    </source>
</evidence>
<dbReference type="Proteomes" id="UP000663929">
    <property type="component" value="Chromosome"/>
</dbReference>
<dbReference type="GO" id="GO:0042602">
    <property type="term" value="F:riboflavin reductase (NADPH) activity"/>
    <property type="evidence" value="ECO:0007669"/>
    <property type="project" value="TreeGrafter"/>
</dbReference>
<dbReference type="Gene3D" id="3.40.50.720">
    <property type="entry name" value="NAD(P)-binding Rossmann-like Domain"/>
    <property type="match status" value="1"/>
</dbReference>
<keyword evidence="3" id="KW-1185">Reference proteome</keyword>
<dbReference type="GO" id="GO:0004074">
    <property type="term" value="F:biliverdin reductase [NAD(P)H] activity"/>
    <property type="evidence" value="ECO:0007669"/>
    <property type="project" value="TreeGrafter"/>
</dbReference>
<evidence type="ECO:0000259" key="1">
    <source>
        <dbReference type="Pfam" id="PF13460"/>
    </source>
</evidence>